<dbReference type="InterPro" id="IPR011704">
    <property type="entry name" value="ATPase_dyneun-rel_AAA"/>
</dbReference>
<evidence type="ECO:0000256" key="2">
    <source>
        <dbReference type="SAM" id="MobiDB-lite"/>
    </source>
</evidence>
<feature type="region of interest" description="Disordered" evidence="2">
    <location>
        <begin position="277"/>
        <end position="377"/>
    </location>
</feature>
<dbReference type="SMART" id="SM00382">
    <property type="entry name" value="AAA"/>
    <property type="match status" value="1"/>
</dbReference>
<dbReference type="InterPro" id="IPR027417">
    <property type="entry name" value="P-loop_NTPase"/>
</dbReference>
<dbReference type="GO" id="GO:0005524">
    <property type="term" value="F:ATP binding"/>
    <property type="evidence" value="ECO:0007669"/>
    <property type="project" value="InterPro"/>
</dbReference>
<feature type="domain" description="VWFA" evidence="3">
    <location>
        <begin position="470"/>
        <end position="651"/>
    </location>
</feature>
<dbReference type="InterPro" id="IPR052989">
    <property type="entry name" value="Mg-chelatase_DI-like"/>
</dbReference>
<feature type="compositionally biased region" description="Basic and acidic residues" evidence="2">
    <location>
        <begin position="280"/>
        <end position="290"/>
    </location>
</feature>
<dbReference type="InterPro" id="IPR002035">
    <property type="entry name" value="VWF_A"/>
</dbReference>
<dbReference type="GO" id="GO:0016887">
    <property type="term" value="F:ATP hydrolysis activity"/>
    <property type="evidence" value="ECO:0007669"/>
    <property type="project" value="InterPro"/>
</dbReference>
<dbReference type="PANTHER" id="PTHR35023">
    <property type="entry name" value="CHELATASE-RELATED"/>
    <property type="match status" value="1"/>
</dbReference>
<evidence type="ECO:0000259" key="3">
    <source>
        <dbReference type="PROSITE" id="PS50234"/>
    </source>
</evidence>
<dbReference type="Gene3D" id="3.40.50.300">
    <property type="entry name" value="P-loop containing nucleotide triphosphate hydrolases"/>
    <property type="match status" value="1"/>
</dbReference>
<feature type="compositionally biased region" description="Basic and acidic residues" evidence="2">
    <location>
        <begin position="352"/>
        <end position="369"/>
    </location>
</feature>
<dbReference type="SUPFAM" id="SSF52540">
    <property type="entry name" value="P-loop containing nucleoside triphosphate hydrolases"/>
    <property type="match status" value="1"/>
</dbReference>
<dbReference type="RefSeq" id="WP_199869649.1">
    <property type="nucleotide sequence ID" value="NZ_JAAGPU010000010.1"/>
</dbReference>
<protein>
    <submittedName>
        <fullName evidence="4">Magnesium chelatase subunit D family protein</fullName>
    </submittedName>
</protein>
<feature type="compositionally biased region" description="Acidic residues" evidence="2">
    <location>
        <begin position="291"/>
        <end position="320"/>
    </location>
</feature>
<dbReference type="InterPro" id="IPR036465">
    <property type="entry name" value="vWFA_dom_sf"/>
</dbReference>
<accession>A0A6M0H1G9</accession>
<evidence type="ECO:0000313" key="5">
    <source>
        <dbReference type="Proteomes" id="UP000481872"/>
    </source>
</evidence>
<dbReference type="EMBL" id="JAAGPU010000010">
    <property type="protein sequence ID" value="NEU04600.1"/>
    <property type="molecule type" value="Genomic_DNA"/>
</dbReference>
<dbReference type="Gene3D" id="3.40.50.410">
    <property type="entry name" value="von Willebrand factor, type A domain"/>
    <property type="match status" value="1"/>
</dbReference>
<dbReference type="AlphaFoldDB" id="A0A6M0H1G9"/>
<dbReference type="SMART" id="SM00327">
    <property type="entry name" value="VWA"/>
    <property type="match status" value="1"/>
</dbReference>
<comment type="similarity">
    <text evidence="1">Belongs to the Mg-chelatase subunits D/I family.</text>
</comment>
<gene>
    <name evidence="4" type="ORF">G3M99_06935</name>
</gene>
<name>A0A6M0H1G9_9CLOT</name>
<dbReference type="CDD" id="cd01451">
    <property type="entry name" value="vWA_Magnesium_chelatase"/>
    <property type="match status" value="1"/>
</dbReference>
<dbReference type="SUPFAM" id="SSF53300">
    <property type="entry name" value="vWA-like"/>
    <property type="match status" value="1"/>
</dbReference>
<organism evidence="4 5">
    <name type="scientific">Clostridium senegalense</name>
    <dbReference type="NCBI Taxonomy" id="1465809"/>
    <lineage>
        <taxon>Bacteria</taxon>
        <taxon>Bacillati</taxon>
        <taxon>Bacillota</taxon>
        <taxon>Clostridia</taxon>
        <taxon>Eubacteriales</taxon>
        <taxon>Clostridiaceae</taxon>
        <taxon>Clostridium</taxon>
    </lineage>
</organism>
<dbReference type="InterPro" id="IPR041628">
    <property type="entry name" value="ChlI/MoxR_AAA_lid"/>
</dbReference>
<dbReference type="InterPro" id="IPR041702">
    <property type="entry name" value="BchD/ChlD_VWA"/>
</dbReference>
<dbReference type="PANTHER" id="PTHR35023:SF1">
    <property type="entry name" value="MG-PROTOPORPHYRIN IX CHELATASE"/>
    <property type="match status" value="1"/>
</dbReference>
<dbReference type="InterPro" id="IPR003593">
    <property type="entry name" value="AAA+_ATPase"/>
</dbReference>
<proteinExistence type="inferred from homology"/>
<reference evidence="4 5" key="1">
    <citation type="submission" date="2020-02" db="EMBL/GenBank/DDBJ databases">
        <title>Genome assembly of a novel Clostridium senegalense strain.</title>
        <authorList>
            <person name="Gupta T.B."/>
            <person name="Jauregui R."/>
            <person name="Maclean P."/>
            <person name="Nawarathana A."/>
            <person name="Brightwell G."/>
        </authorList>
    </citation>
    <scope>NUCLEOTIDE SEQUENCE [LARGE SCALE GENOMIC DNA]</scope>
    <source>
        <strain evidence="4 5">AGRFS4</strain>
    </source>
</reference>
<comment type="caution">
    <text evidence="4">The sequence shown here is derived from an EMBL/GenBank/DDBJ whole genome shotgun (WGS) entry which is preliminary data.</text>
</comment>
<dbReference type="Pfam" id="PF07728">
    <property type="entry name" value="AAA_5"/>
    <property type="match status" value="1"/>
</dbReference>
<dbReference type="CDD" id="cd00009">
    <property type="entry name" value="AAA"/>
    <property type="match status" value="1"/>
</dbReference>
<dbReference type="Proteomes" id="UP000481872">
    <property type="component" value="Unassembled WGS sequence"/>
</dbReference>
<dbReference type="Gene3D" id="1.10.8.80">
    <property type="entry name" value="Magnesium chelatase subunit I, C-Terminal domain"/>
    <property type="match status" value="1"/>
</dbReference>
<evidence type="ECO:0000313" key="4">
    <source>
        <dbReference type="EMBL" id="NEU04600.1"/>
    </source>
</evidence>
<sequence length="651" mass="73033">MIENSVYPFAAVIGQDEVKKALILNIINPSIGGVLISGEKGTAKSTVVRGLAQLMQGMKVVNLPLNITEDRLVGTIDIEEAITKGERNFQPGILKKAHKNILYIDEVNLLSEHIVNCLLEVSSLGINTVEREGISYRHKSEFVLVGTMNPEEGNLRSQFLDRFGLYLDVKGSNNVIERKEIIRRRLRYEENPIEYINEWKDESKKILLKILKGKECLKKVEISENVMKLAVEFSEKANCSGHRAELVIIETAKAIAAYENRKNITVNDIKEAAKLALPHRMRDTSPKDEPQENYDEDQEMDDESQDVDDDNLEKNEDENNQGDSKEQTETENDTESQDFNQKEEDNSDEDTSNGKESLENEEKKDKENSSENDVVDDIGRIFTAKSLNIHTMDRKKRRGSGKRSRTKTDLVQGRYIRYTLPKEKSKDIAFDATLRAAAPYQKVREKHGLAVAINKNDFREKVREKRTGSTIMFIVDASGSMGAKKRMIAVKGAIVSLLTDAYQKRDKVGMIAFRKKEAEVLLGITRSVELAEKSLKTLPTGGKTPLASGLSKGYEILKAHKKKDPDMVPVMVLVSDGRANSSKSEGDPFKEAINMANIISKEGIQTIVIDTEQDFIKLGLAKEIAQAMDAEYYKLEDLEAGEIAGAIRECV</sequence>
<evidence type="ECO:0000256" key="1">
    <source>
        <dbReference type="ARBA" id="ARBA00005799"/>
    </source>
</evidence>
<keyword evidence="5" id="KW-1185">Reference proteome</keyword>
<dbReference type="Pfam" id="PF17863">
    <property type="entry name" value="AAA_lid_2"/>
    <property type="match status" value="1"/>
</dbReference>
<dbReference type="Pfam" id="PF13519">
    <property type="entry name" value="VWA_2"/>
    <property type="match status" value="1"/>
</dbReference>
<dbReference type="PROSITE" id="PS50234">
    <property type="entry name" value="VWFA"/>
    <property type="match status" value="1"/>
</dbReference>